<dbReference type="PANTHER" id="PTHR43243:SF45">
    <property type="entry name" value="CATIONIC AMINO ACID TRANSPORTER 9, CHLOROPLASTIC"/>
    <property type="match status" value="1"/>
</dbReference>
<reference evidence="3" key="1">
    <citation type="journal article" date="2023" name="Plant J.">
        <title>The genome of the king protea, Protea cynaroides.</title>
        <authorList>
            <person name="Chang J."/>
            <person name="Duong T.A."/>
            <person name="Schoeman C."/>
            <person name="Ma X."/>
            <person name="Roodt D."/>
            <person name="Barker N."/>
            <person name="Li Z."/>
            <person name="Van de Peer Y."/>
            <person name="Mizrachi E."/>
        </authorList>
    </citation>
    <scope>NUCLEOTIDE SEQUENCE</scope>
    <source>
        <tissue evidence="3">Young leaves</tissue>
    </source>
</reference>
<feature type="transmembrane region" description="Helical" evidence="2">
    <location>
        <begin position="79"/>
        <end position="104"/>
    </location>
</feature>
<sequence>MVYYGCVIVFILFRVQCMRTICLFSNPDGSMKLCHISLLFLTLCLSYDTYAMAIAVYIGNSNKGSTKNHSVQGNFAIQIFNAFNAMAIIVFDNSSVLTIVLCLCIRESLALISTMAMTKVIIVVFVIVVGFFKIAVSNWSPFITNGFKVVVTGEMAVFFAYVGLDAVAISIEECRNPYRNPLKDAWALCKYPIFATLNISEPIWQVFDF</sequence>
<accession>A0A9Q0GSF5</accession>
<dbReference type="Gene3D" id="1.20.1740.10">
    <property type="entry name" value="Amino acid/polyamine transporter I"/>
    <property type="match status" value="1"/>
</dbReference>
<proteinExistence type="inferred from homology"/>
<dbReference type="EMBL" id="JAMYWD010000012">
    <property type="protein sequence ID" value="KAJ4952226.1"/>
    <property type="molecule type" value="Genomic_DNA"/>
</dbReference>
<comment type="caution">
    <text evidence="3">The sequence shown here is derived from an EMBL/GenBank/DDBJ whole genome shotgun (WGS) entry which is preliminary data.</text>
</comment>
<keyword evidence="4" id="KW-1185">Reference proteome</keyword>
<evidence type="ECO:0000313" key="4">
    <source>
        <dbReference type="Proteomes" id="UP001141806"/>
    </source>
</evidence>
<protein>
    <submittedName>
        <fullName evidence="3">Uncharacterized protein</fullName>
    </submittedName>
</protein>
<keyword evidence="2" id="KW-1133">Transmembrane helix</keyword>
<evidence type="ECO:0000313" key="3">
    <source>
        <dbReference type="EMBL" id="KAJ4952226.1"/>
    </source>
</evidence>
<organism evidence="3 4">
    <name type="scientific">Protea cynaroides</name>
    <dbReference type="NCBI Taxonomy" id="273540"/>
    <lineage>
        <taxon>Eukaryota</taxon>
        <taxon>Viridiplantae</taxon>
        <taxon>Streptophyta</taxon>
        <taxon>Embryophyta</taxon>
        <taxon>Tracheophyta</taxon>
        <taxon>Spermatophyta</taxon>
        <taxon>Magnoliopsida</taxon>
        <taxon>Proteales</taxon>
        <taxon>Proteaceae</taxon>
        <taxon>Protea</taxon>
    </lineage>
</organism>
<feature type="transmembrane region" description="Helical" evidence="2">
    <location>
        <begin position="116"/>
        <end position="135"/>
    </location>
</feature>
<dbReference type="AlphaFoldDB" id="A0A9Q0GSF5"/>
<gene>
    <name evidence="3" type="ORF">NE237_029058</name>
</gene>
<feature type="transmembrane region" description="Helical" evidence="2">
    <location>
        <begin position="36"/>
        <end position="59"/>
    </location>
</feature>
<feature type="transmembrane region" description="Helical" evidence="2">
    <location>
        <begin position="155"/>
        <end position="171"/>
    </location>
</feature>
<evidence type="ECO:0000256" key="1">
    <source>
        <dbReference type="ARBA" id="ARBA00008572"/>
    </source>
</evidence>
<evidence type="ECO:0000256" key="2">
    <source>
        <dbReference type="SAM" id="Phobius"/>
    </source>
</evidence>
<keyword evidence="2" id="KW-0472">Membrane</keyword>
<dbReference type="GO" id="GO:0015171">
    <property type="term" value="F:amino acid transmembrane transporter activity"/>
    <property type="evidence" value="ECO:0007669"/>
    <property type="project" value="TreeGrafter"/>
</dbReference>
<dbReference type="Proteomes" id="UP001141806">
    <property type="component" value="Unassembled WGS sequence"/>
</dbReference>
<keyword evidence="2" id="KW-0812">Transmembrane</keyword>
<dbReference type="PANTHER" id="PTHR43243">
    <property type="entry name" value="INNER MEMBRANE TRANSPORTER YGJI-RELATED"/>
    <property type="match status" value="1"/>
</dbReference>
<name>A0A9Q0GSF5_9MAGN</name>
<comment type="similarity">
    <text evidence="1">Belongs to the amino acid-polyamine-organocation (APC) superfamily. Cationic amino acid transporter (CAT) (TC 2.A.3.3) family.</text>
</comment>